<gene>
    <name evidence="1" type="ORF">GCM10017621_05830</name>
</gene>
<reference evidence="1" key="1">
    <citation type="journal article" date="2014" name="Int. J. Syst. Evol. Microbiol.">
        <title>Complete genome sequence of Corynebacterium casei LMG S-19264T (=DSM 44701T), isolated from a smear-ripened cheese.</title>
        <authorList>
            <consortium name="US DOE Joint Genome Institute (JGI-PGF)"/>
            <person name="Walter F."/>
            <person name="Albersmeier A."/>
            <person name="Kalinowski J."/>
            <person name="Ruckert C."/>
        </authorList>
    </citation>
    <scope>NUCLEOTIDE SEQUENCE</scope>
    <source>
        <strain evidence="1">VKM B-1513</strain>
    </source>
</reference>
<keyword evidence="2" id="KW-1185">Reference proteome</keyword>
<dbReference type="Proteomes" id="UP001143486">
    <property type="component" value="Unassembled WGS sequence"/>
</dbReference>
<dbReference type="RefSeq" id="WP_271185468.1">
    <property type="nucleotide sequence ID" value="NZ_BSFE01000001.1"/>
</dbReference>
<sequence>MLLTTIAVLALQTAPADMLVENALQVSTAQGSYITYFNADGTYTSNIGIEGTWEIRGNEVCVERSTGEHGCAPIQENLELGASWEGENAATGETVTYTIVARE</sequence>
<evidence type="ECO:0000313" key="2">
    <source>
        <dbReference type="Proteomes" id="UP001143486"/>
    </source>
</evidence>
<organism evidence="1 2">
    <name type="scientific">Maricaulis virginensis</name>
    <dbReference type="NCBI Taxonomy" id="144022"/>
    <lineage>
        <taxon>Bacteria</taxon>
        <taxon>Pseudomonadati</taxon>
        <taxon>Pseudomonadota</taxon>
        <taxon>Alphaproteobacteria</taxon>
        <taxon>Maricaulales</taxon>
        <taxon>Maricaulaceae</taxon>
        <taxon>Maricaulis</taxon>
    </lineage>
</organism>
<reference evidence="1" key="2">
    <citation type="submission" date="2023-01" db="EMBL/GenBank/DDBJ databases">
        <authorList>
            <person name="Sun Q."/>
            <person name="Evtushenko L."/>
        </authorList>
    </citation>
    <scope>NUCLEOTIDE SEQUENCE</scope>
    <source>
        <strain evidence="1">VKM B-1513</strain>
    </source>
</reference>
<name>A0A9W6IL42_9PROT</name>
<proteinExistence type="predicted"/>
<protein>
    <submittedName>
        <fullName evidence="1">Uncharacterized protein</fullName>
    </submittedName>
</protein>
<accession>A0A9W6IL42</accession>
<comment type="caution">
    <text evidence="1">The sequence shown here is derived from an EMBL/GenBank/DDBJ whole genome shotgun (WGS) entry which is preliminary data.</text>
</comment>
<dbReference type="AlphaFoldDB" id="A0A9W6IL42"/>
<evidence type="ECO:0000313" key="1">
    <source>
        <dbReference type="EMBL" id="GLK51075.1"/>
    </source>
</evidence>
<dbReference type="EMBL" id="BSFE01000001">
    <property type="protein sequence ID" value="GLK51075.1"/>
    <property type="molecule type" value="Genomic_DNA"/>
</dbReference>